<dbReference type="PANTHER" id="PTHR32166:SF85">
    <property type="entry name" value="DIMERIZATION, PUTATIVE-RELATED"/>
    <property type="match status" value="1"/>
</dbReference>
<protein>
    <recommendedName>
        <fullName evidence="3">BED-type domain-containing protein</fullName>
    </recommendedName>
</protein>
<reference evidence="1 2" key="1">
    <citation type="journal article" date="2013" name="Nat. Genet.">
        <title>The high-quality draft genome of peach (Prunus persica) identifies unique patterns of genetic diversity, domestication and genome evolution.</title>
        <authorList>
            <consortium name="International Peach Genome Initiative"/>
            <person name="Verde I."/>
            <person name="Abbott A.G."/>
            <person name="Scalabrin S."/>
            <person name="Jung S."/>
            <person name="Shu S."/>
            <person name="Marroni F."/>
            <person name="Zhebentyayeva T."/>
            <person name="Dettori M.T."/>
            <person name="Grimwood J."/>
            <person name="Cattonaro F."/>
            <person name="Zuccolo A."/>
            <person name="Rossini L."/>
            <person name="Jenkins J."/>
            <person name="Vendramin E."/>
            <person name="Meisel L.A."/>
            <person name="Decroocq V."/>
            <person name="Sosinski B."/>
            <person name="Prochnik S."/>
            <person name="Mitros T."/>
            <person name="Policriti A."/>
            <person name="Cipriani G."/>
            <person name="Dondini L."/>
            <person name="Ficklin S."/>
            <person name="Goodstein D.M."/>
            <person name="Xuan P."/>
            <person name="Del Fabbro C."/>
            <person name="Aramini V."/>
            <person name="Copetti D."/>
            <person name="Gonzalez S."/>
            <person name="Horner D.S."/>
            <person name="Falchi R."/>
            <person name="Lucas S."/>
            <person name="Mica E."/>
            <person name="Maldonado J."/>
            <person name="Lazzari B."/>
            <person name="Bielenberg D."/>
            <person name="Pirona R."/>
            <person name="Miculan M."/>
            <person name="Barakat A."/>
            <person name="Testolin R."/>
            <person name="Stella A."/>
            <person name="Tartarini S."/>
            <person name="Tonutti P."/>
            <person name="Arus P."/>
            <person name="Orellana A."/>
            <person name="Wells C."/>
            <person name="Main D."/>
            <person name="Vizzotto G."/>
            <person name="Silva H."/>
            <person name="Salamini F."/>
            <person name="Schmutz J."/>
            <person name="Morgante M."/>
            <person name="Rokhsar D.S."/>
        </authorList>
    </citation>
    <scope>NUCLEOTIDE SEQUENCE [LARGE SCALE GENOMIC DNA]</scope>
    <source>
        <strain evidence="2">cv. Nemared</strain>
    </source>
</reference>
<evidence type="ECO:0000313" key="2">
    <source>
        <dbReference type="Proteomes" id="UP000006882"/>
    </source>
</evidence>
<gene>
    <name evidence="1" type="ORF">PRUPE_I001200</name>
</gene>
<name>A0A1R3L4Y2_PRUPE</name>
<evidence type="ECO:0000313" key="1">
    <source>
        <dbReference type="EMBL" id="ONH89462.1"/>
    </source>
</evidence>
<dbReference type="EMBL" id="KV887660">
    <property type="protein sequence ID" value="ONH89462.1"/>
    <property type="molecule type" value="Genomic_DNA"/>
</dbReference>
<proteinExistence type="predicted"/>
<evidence type="ECO:0008006" key="3">
    <source>
        <dbReference type="Google" id="ProtNLM"/>
    </source>
</evidence>
<organism evidence="1 2">
    <name type="scientific">Prunus persica</name>
    <name type="common">Peach</name>
    <name type="synonym">Amygdalus persica</name>
    <dbReference type="NCBI Taxonomy" id="3760"/>
    <lineage>
        <taxon>Eukaryota</taxon>
        <taxon>Viridiplantae</taxon>
        <taxon>Streptophyta</taxon>
        <taxon>Embryophyta</taxon>
        <taxon>Tracheophyta</taxon>
        <taxon>Spermatophyta</taxon>
        <taxon>Magnoliopsida</taxon>
        <taxon>eudicotyledons</taxon>
        <taxon>Gunneridae</taxon>
        <taxon>Pentapetalae</taxon>
        <taxon>rosids</taxon>
        <taxon>fabids</taxon>
        <taxon>Rosales</taxon>
        <taxon>Rosaceae</taxon>
        <taxon>Amygdaloideae</taxon>
        <taxon>Amygdaleae</taxon>
        <taxon>Prunus</taxon>
    </lineage>
</organism>
<dbReference type="Gramene" id="ONH89462">
    <property type="protein sequence ID" value="ONH89462"/>
    <property type="gene ID" value="PRUPE_I001200"/>
</dbReference>
<accession>A0A1R3L4Y2</accession>
<sequence length="428" mass="48525">MPSESDKWGWKHVTVFGRFDKGSGTKKWKCHHCNLRYNGSCSRVRAHLLGSPPIKRIRTLRPSLCVTKEDIDEIAAIFFYIHGLNVNVINSPYIHDRAKTIAPFGPGYEPLSIDELFDPFLIREKGRIEKSLALLRESCPHTGCTILCFGLMFLKAVDIGDTVMEVGPSNVLKIISHLGNAGKLSDSIMLSKFPHIFWSPCTSTLYMQVQSKSEGSFGPLSAKFSPSFCIVQRIFELKKPRQELVVSERWKQWKINIPDEISSVEATILGDDFWSNAHLLFEPFALDAVKSKDVDNGTLSQLEELIENRRDALFSPLHAAGYILNPRYFGRGQTRDKTVMRGWKATLDRYEYESADRRIWQEYEFPCQETASRFGVDIVEHLVFVRNNLRLNSQRNGITNSLSVPKNVSLCSSSGAKTWEGAHKGDCE</sequence>
<dbReference type="Proteomes" id="UP000006882">
    <property type="component" value="Unassembled WGS sequence"/>
</dbReference>
<dbReference type="STRING" id="3760.A0A1R3L4Y2"/>
<dbReference type="PANTHER" id="PTHR32166">
    <property type="entry name" value="OSJNBA0013A04.12 PROTEIN"/>
    <property type="match status" value="1"/>
</dbReference>
<keyword evidence="2" id="KW-1185">Reference proteome</keyword>
<dbReference type="AlphaFoldDB" id="A0A1R3L4Y2"/>